<dbReference type="Gene3D" id="1.10.287.950">
    <property type="entry name" value="Methyl-accepting chemotaxis protein"/>
    <property type="match status" value="1"/>
</dbReference>
<dbReference type="SMART" id="SM00283">
    <property type="entry name" value="MA"/>
    <property type="match status" value="1"/>
</dbReference>
<evidence type="ECO:0000256" key="2">
    <source>
        <dbReference type="ARBA" id="ARBA00029447"/>
    </source>
</evidence>
<dbReference type="PANTHER" id="PTHR32089">
    <property type="entry name" value="METHYL-ACCEPTING CHEMOTAXIS PROTEIN MCPB"/>
    <property type="match status" value="1"/>
</dbReference>
<organism evidence="8 9">
    <name type="scientific">Heliorestis convoluta</name>
    <dbReference type="NCBI Taxonomy" id="356322"/>
    <lineage>
        <taxon>Bacteria</taxon>
        <taxon>Bacillati</taxon>
        <taxon>Bacillota</taxon>
        <taxon>Clostridia</taxon>
        <taxon>Eubacteriales</taxon>
        <taxon>Heliobacteriaceae</taxon>
        <taxon>Heliorestis</taxon>
    </lineage>
</organism>
<gene>
    <name evidence="8" type="ORF">FTV88_3075</name>
</gene>
<sequence length="528" mass="56820">MKRFLKIKVGSRILLVILFSTIVLISIGIFGMYNLQVLNEEIDIMYEESLHPTRYLGEVKANLQAYRVTIYNHYLATTVEEKDIWRQRGQNYLTELGANLALYKESNLEAEEQRLLNDIEAALREYTPIVDRSIQESLNGNVQGATQIAGQARNIALTLDESLENLILLQVRLAGEAKAHTDTLYNSTRNTMILIIAAGALISFGLGYYVSRTIARPLEDLEKIATKISKGDLTENAQHTEGDDELSSLSRSIHVMVINLRQFVKKVQEGAEAVAASSQQLSASSEQMASGSQAQAEEAQSISTMMTDMAGAANQVAQSAQKAALASDSTTASTVEGASIIDKTVSGMDNVSNNVMNLGRSSEKIGEIVEMIDDIASQTNLLALNAAIEAARAGDAGKGFAVVADEVRKLAERSGMATKEIATLIKGIQADTDKAVDAVKSGREYTQKAGEAFNTIQDQVRQTAGEVNEIAAAAEEQAATSDQATKAVQSVAAIAEETSAGVEEMAGAIQSMSHLATELQEAATKYKV</sequence>
<feature type="coiled-coil region" evidence="4">
    <location>
        <begin position="93"/>
        <end position="125"/>
    </location>
</feature>
<keyword evidence="1 3" id="KW-0807">Transducer</keyword>
<keyword evidence="5" id="KW-0812">Transmembrane</keyword>
<evidence type="ECO:0000256" key="5">
    <source>
        <dbReference type="SAM" id="Phobius"/>
    </source>
</evidence>
<dbReference type="InterPro" id="IPR004090">
    <property type="entry name" value="Chemotax_Me-accpt_rcpt"/>
</dbReference>
<dbReference type="AlphaFoldDB" id="A0A5Q2NA45"/>
<dbReference type="InterPro" id="IPR004089">
    <property type="entry name" value="MCPsignal_dom"/>
</dbReference>
<dbReference type="PANTHER" id="PTHR32089:SF112">
    <property type="entry name" value="LYSOZYME-LIKE PROTEIN-RELATED"/>
    <property type="match status" value="1"/>
</dbReference>
<dbReference type="GO" id="GO:0016020">
    <property type="term" value="C:membrane"/>
    <property type="evidence" value="ECO:0007669"/>
    <property type="project" value="InterPro"/>
</dbReference>
<dbReference type="GO" id="GO:0004888">
    <property type="term" value="F:transmembrane signaling receptor activity"/>
    <property type="evidence" value="ECO:0007669"/>
    <property type="project" value="InterPro"/>
</dbReference>
<name>A0A5Q2NA45_9FIRM</name>
<dbReference type="FunFam" id="1.10.287.950:FF:000001">
    <property type="entry name" value="Methyl-accepting chemotaxis sensory transducer"/>
    <property type="match status" value="1"/>
</dbReference>
<evidence type="ECO:0000256" key="4">
    <source>
        <dbReference type="SAM" id="Coils"/>
    </source>
</evidence>
<dbReference type="PROSITE" id="PS50111">
    <property type="entry name" value="CHEMOTAXIS_TRANSDUC_2"/>
    <property type="match status" value="1"/>
</dbReference>
<dbReference type="InterPro" id="IPR003660">
    <property type="entry name" value="HAMP_dom"/>
</dbReference>
<evidence type="ECO:0000259" key="7">
    <source>
        <dbReference type="PROSITE" id="PS50885"/>
    </source>
</evidence>
<feature type="domain" description="Methyl-accepting transducer" evidence="6">
    <location>
        <begin position="270"/>
        <end position="506"/>
    </location>
</feature>
<dbReference type="SMART" id="SM00304">
    <property type="entry name" value="HAMP"/>
    <property type="match status" value="1"/>
</dbReference>
<feature type="transmembrane region" description="Helical" evidence="5">
    <location>
        <begin position="12"/>
        <end position="33"/>
    </location>
</feature>
<proteinExistence type="inferred from homology"/>
<keyword evidence="9" id="KW-1185">Reference proteome</keyword>
<dbReference type="PROSITE" id="PS50885">
    <property type="entry name" value="HAMP"/>
    <property type="match status" value="1"/>
</dbReference>
<keyword evidence="4" id="KW-0175">Coiled coil</keyword>
<comment type="similarity">
    <text evidence="2">Belongs to the methyl-accepting chemotaxis (MCP) protein family.</text>
</comment>
<dbReference type="OrthoDB" id="2078696at2"/>
<dbReference type="CDD" id="cd06225">
    <property type="entry name" value="HAMP"/>
    <property type="match status" value="1"/>
</dbReference>
<keyword evidence="5" id="KW-0472">Membrane</keyword>
<dbReference type="EMBL" id="CP045875">
    <property type="protein sequence ID" value="QGG49150.1"/>
    <property type="molecule type" value="Genomic_DNA"/>
</dbReference>
<dbReference type="Pfam" id="PF00672">
    <property type="entry name" value="HAMP"/>
    <property type="match status" value="1"/>
</dbReference>
<dbReference type="GO" id="GO:0006935">
    <property type="term" value="P:chemotaxis"/>
    <property type="evidence" value="ECO:0007669"/>
    <property type="project" value="InterPro"/>
</dbReference>
<feature type="domain" description="HAMP" evidence="7">
    <location>
        <begin position="212"/>
        <end position="265"/>
    </location>
</feature>
<dbReference type="Pfam" id="PF12729">
    <property type="entry name" value="4HB_MCP_1"/>
    <property type="match status" value="1"/>
</dbReference>
<accession>A0A5Q2NA45</accession>
<evidence type="ECO:0000313" key="9">
    <source>
        <dbReference type="Proteomes" id="UP000366051"/>
    </source>
</evidence>
<dbReference type="GO" id="GO:0007165">
    <property type="term" value="P:signal transduction"/>
    <property type="evidence" value="ECO:0007669"/>
    <property type="project" value="UniProtKB-KW"/>
</dbReference>
<evidence type="ECO:0000259" key="6">
    <source>
        <dbReference type="PROSITE" id="PS50111"/>
    </source>
</evidence>
<dbReference type="InterPro" id="IPR024478">
    <property type="entry name" value="HlyB_4HB_MCP"/>
</dbReference>
<dbReference type="KEGG" id="hcv:FTV88_3075"/>
<evidence type="ECO:0000256" key="1">
    <source>
        <dbReference type="ARBA" id="ARBA00023224"/>
    </source>
</evidence>
<protein>
    <submittedName>
        <fullName evidence="8">Methyl-accepting chemotaxis protein</fullName>
    </submittedName>
</protein>
<dbReference type="Pfam" id="PF00015">
    <property type="entry name" value="MCPsignal"/>
    <property type="match status" value="1"/>
</dbReference>
<dbReference type="RefSeq" id="WP_153726184.1">
    <property type="nucleotide sequence ID" value="NZ_CP045875.1"/>
</dbReference>
<reference evidence="9" key="1">
    <citation type="submission" date="2019-11" db="EMBL/GenBank/DDBJ databases">
        <title>Genome sequence of Heliorestis convoluta strain HH, an alkaliphilic and minimalistic phototrophic bacterium from a soda lake in Egypt.</title>
        <authorList>
            <person name="Dewey E.D."/>
            <person name="Stokes L.M."/>
            <person name="Burchell B.M."/>
            <person name="Shaffer K.N."/>
            <person name="Huntington A.M."/>
            <person name="Baker J.M."/>
            <person name="Nadendla S."/>
            <person name="Giglio M.G."/>
            <person name="Touchman J.W."/>
            <person name="Blankenship R.E."/>
            <person name="Madigan M.T."/>
            <person name="Sattley W.M."/>
        </authorList>
    </citation>
    <scope>NUCLEOTIDE SEQUENCE [LARGE SCALE GENOMIC DNA]</scope>
    <source>
        <strain evidence="9">HH</strain>
    </source>
</reference>
<evidence type="ECO:0000313" key="8">
    <source>
        <dbReference type="EMBL" id="QGG49150.1"/>
    </source>
</evidence>
<keyword evidence="5" id="KW-1133">Transmembrane helix</keyword>
<evidence type="ECO:0000256" key="3">
    <source>
        <dbReference type="PROSITE-ProRule" id="PRU00284"/>
    </source>
</evidence>
<dbReference type="PRINTS" id="PR00260">
    <property type="entry name" value="CHEMTRNSDUCR"/>
</dbReference>
<dbReference type="Proteomes" id="UP000366051">
    <property type="component" value="Chromosome"/>
</dbReference>
<dbReference type="SUPFAM" id="SSF58104">
    <property type="entry name" value="Methyl-accepting chemotaxis protein (MCP) signaling domain"/>
    <property type="match status" value="1"/>
</dbReference>